<keyword evidence="1" id="KW-0812">Transmembrane</keyword>
<evidence type="ECO:0000256" key="1">
    <source>
        <dbReference type="SAM" id="Phobius"/>
    </source>
</evidence>
<name>A0A3S3YV69_9SPHI</name>
<keyword evidence="1" id="KW-0472">Membrane</keyword>
<dbReference type="PANTHER" id="PTHR31061:SF24">
    <property type="entry name" value="LD22376P"/>
    <property type="match status" value="1"/>
</dbReference>
<dbReference type="RefSeq" id="WP_128534454.1">
    <property type="nucleotide sequence ID" value="NZ_SBIW01000006.1"/>
</dbReference>
<dbReference type="Proteomes" id="UP000286701">
    <property type="component" value="Unassembled WGS sequence"/>
</dbReference>
<organism evidence="2 3">
    <name type="scientific">Mucilaginibacter gilvus</name>
    <dbReference type="NCBI Taxonomy" id="2305909"/>
    <lineage>
        <taxon>Bacteria</taxon>
        <taxon>Pseudomonadati</taxon>
        <taxon>Bacteroidota</taxon>
        <taxon>Sphingobacteriia</taxon>
        <taxon>Sphingobacteriales</taxon>
        <taxon>Sphingobacteriaceae</taxon>
        <taxon>Mucilaginibacter</taxon>
    </lineage>
</organism>
<feature type="transmembrane region" description="Helical" evidence="1">
    <location>
        <begin position="12"/>
        <end position="31"/>
    </location>
</feature>
<evidence type="ECO:0000313" key="2">
    <source>
        <dbReference type="EMBL" id="RWY51035.1"/>
    </source>
</evidence>
<reference evidence="2 3" key="1">
    <citation type="submission" date="2019-01" db="EMBL/GenBank/DDBJ databases">
        <title>Mucilaginibacter antarcticum sp. nov., isolated from antarctic soil.</title>
        <authorList>
            <person name="Yan Y.-Q."/>
            <person name="Du Z.-J."/>
        </authorList>
    </citation>
    <scope>NUCLEOTIDE SEQUENCE [LARGE SCALE GENOMIC DNA]</scope>
    <source>
        <strain evidence="2 3">F01003</strain>
    </source>
</reference>
<protein>
    <submittedName>
        <fullName evidence="2">DUF5009 domain-containing protein</fullName>
    </submittedName>
</protein>
<accession>A0A3S3YV69</accession>
<feature type="transmembrane region" description="Helical" evidence="1">
    <location>
        <begin position="266"/>
        <end position="287"/>
    </location>
</feature>
<comment type="caution">
    <text evidence="2">The sequence shown here is derived from an EMBL/GenBank/DDBJ whole genome shotgun (WGS) entry which is preliminary data.</text>
</comment>
<keyword evidence="1" id="KW-1133">Transmembrane helix</keyword>
<dbReference type="EMBL" id="SBIW01000006">
    <property type="protein sequence ID" value="RWY51035.1"/>
    <property type="molecule type" value="Genomic_DNA"/>
</dbReference>
<keyword evidence="3" id="KW-1185">Reference proteome</keyword>
<gene>
    <name evidence="2" type="ORF">EPL05_13270</name>
</gene>
<dbReference type="OrthoDB" id="9788724at2"/>
<sequence length="377" mass="42352">MTQKPDRFLSLDVFRGMTICFMIIVNTPGSGAAPFAPLEHASWFGFTPTDLVFPSFLFAVGNAMSFTSSKFAQMSTGSVLGKIFKRAFIIFLLGYLMYWFPFFDRIDGVWTFRPFSGTRVMGVLQRIALCYMFASLIVYFVKSKRAVIIISILLLVGYQVLLLLFGDPAAPYGMLTNAGTYLDKFILGDGHLYHGERVAFDPEGILSTLPAIVNVICGYFVGKFIQEKGKSYESIAKLLLVGCLFLFIALAWNMNFPIGKKLWTSPFTLLTVGLDMVIISSLIYVVEVLKWNALNWTSFFTTVGKNPLAIYILSEILIIAFWMVPVGKVSFFDWINHSVYQTIAPGAIGSLLFAISYMLICWMVGKILDNRKIYIRV</sequence>
<feature type="transmembrane region" description="Helical" evidence="1">
    <location>
        <begin position="347"/>
        <end position="368"/>
    </location>
</feature>
<feature type="transmembrane region" description="Helical" evidence="1">
    <location>
        <begin position="308"/>
        <end position="327"/>
    </location>
</feature>
<feature type="transmembrane region" description="Helical" evidence="1">
    <location>
        <begin position="234"/>
        <end position="254"/>
    </location>
</feature>
<proteinExistence type="predicted"/>
<feature type="transmembrane region" description="Helical" evidence="1">
    <location>
        <begin position="146"/>
        <end position="165"/>
    </location>
</feature>
<feature type="transmembrane region" description="Helical" evidence="1">
    <location>
        <begin position="51"/>
        <end position="71"/>
    </location>
</feature>
<feature type="transmembrane region" description="Helical" evidence="1">
    <location>
        <begin position="83"/>
        <end position="103"/>
    </location>
</feature>
<feature type="transmembrane region" description="Helical" evidence="1">
    <location>
        <begin position="204"/>
        <end position="222"/>
    </location>
</feature>
<dbReference type="AlphaFoldDB" id="A0A3S3YV69"/>
<evidence type="ECO:0000313" key="3">
    <source>
        <dbReference type="Proteomes" id="UP000286701"/>
    </source>
</evidence>
<dbReference type="PANTHER" id="PTHR31061">
    <property type="entry name" value="LD22376P"/>
    <property type="match status" value="1"/>
</dbReference>
<feature type="transmembrane region" description="Helical" evidence="1">
    <location>
        <begin position="123"/>
        <end position="141"/>
    </location>
</feature>